<dbReference type="EMBL" id="AP018930">
    <property type="protein sequence ID" value="BBG25692.1"/>
    <property type="molecule type" value="Genomic_DNA"/>
</dbReference>
<proteinExistence type="predicted"/>
<dbReference type="Pfam" id="PF22636">
    <property type="entry name" value="FlK"/>
    <property type="match status" value="1"/>
</dbReference>
<dbReference type="PIRSF" id="PIRSF014972">
    <property type="entry name" value="FlK"/>
    <property type="match status" value="1"/>
</dbReference>
<accession>A0A510DZP4</accession>
<dbReference type="STRING" id="1294262.GCA_001316085_02356"/>
<name>A0A510DZP4_9CREN</name>
<dbReference type="EMBL" id="AP018929">
    <property type="protein sequence ID" value="BBG22932.1"/>
    <property type="molecule type" value="Genomic_DNA"/>
</dbReference>
<reference evidence="3 4" key="2">
    <citation type="journal article" date="2020" name="Int. J. Syst. Evol. Microbiol.">
        <title>Sulfuracidifex tepidarius gen. nov., sp. nov. and transfer of Sulfolobus metallicus Huber and Stetter 1992 to the genus Sulfuracidifex as Sulfuracidifex metallicus comb. nov.</title>
        <authorList>
            <person name="Itoh T."/>
            <person name="Miura T."/>
            <person name="Sakai H.D."/>
            <person name="Kato S."/>
            <person name="Ohkuma M."/>
            <person name="Takashina T."/>
        </authorList>
    </citation>
    <scope>NUCLEOTIDE SEQUENCE</scope>
    <source>
        <strain evidence="2 4">IC-006</strain>
        <strain evidence="3">IC-007</strain>
    </source>
</reference>
<keyword evidence="4" id="KW-1185">Reference proteome</keyword>
<dbReference type="PANTHER" id="PTHR36934:SF1">
    <property type="entry name" value="THIOESTERASE DOMAIN-CONTAINING PROTEIN"/>
    <property type="match status" value="1"/>
</dbReference>
<gene>
    <name evidence="2" type="ORF">IC006_0216</name>
    <name evidence="3" type="ORF">IC007_0197</name>
</gene>
<dbReference type="AlphaFoldDB" id="A0A510DZP4"/>
<feature type="domain" description="Fluoroacetyl-CoA-specific thioesterase-like" evidence="1">
    <location>
        <begin position="14"/>
        <end position="116"/>
    </location>
</feature>
<evidence type="ECO:0000313" key="4">
    <source>
        <dbReference type="Proteomes" id="UP000322983"/>
    </source>
</evidence>
<evidence type="ECO:0000313" key="5">
    <source>
        <dbReference type="Proteomes" id="UP000325030"/>
    </source>
</evidence>
<dbReference type="InterPro" id="IPR025540">
    <property type="entry name" value="FlK"/>
</dbReference>
<dbReference type="SUPFAM" id="SSF54637">
    <property type="entry name" value="Thioesterase/thiol ester dehydrase-isomerase"/>
    <property type="match status" value="1"/>
</dbReference>
<dbReference type="InterPro" id="IPR054485">
    <property type="entry name" value="FlK-like_dom"/>
</dbReference>
<accession>A0A510DRY1</accession>
<dbReference type="PANTHER" id="PTHR36934">
    <property type="entry name" value="BLR0278 PROTEIN"/>
    <property type="match status" value="1"/>
</dbReference>
<sequence length="125" mass="13852">MINTGVSARKEFQVQSSDSASSVASGAVNVLSTPSVISFIENVSFHLVQNTLEEGSTTVGFHIDVYHLSPVPIGEKVEVISTVDSVNGRKIRFKAEVYWKGKKIAEGIHERVIVNEKEFYKRIEK</sequence>
<dbReference type="KEGG" id="step:IC006_0216"/>
<dbReference type="CDD" id="cd03440">
    <property type="entry name" value="hot_dog"/>
    <property type="match status" value="1"/>
</dbReference>
<protein>
    <recommendedName>
        <fullName evidence="1">Fluoroacetyl-CoA-specific thioesterase-like domain-containing protein</fullName>
    </recommendedName>
</protein>
<dbReference type="Proteomes" id="UP000322983">
    <property type="component" value="Chromosome"/>
</dbReference>
<evidence type="ECO:0000313" key="2">
    <source>
        <dbReference type="EMBL" id="BBG22932.1"/>
    </source>
</evidence>
<organism evidence="3 5">
    <name type="scientific">Sulfuracidifex tepidarius</name>
    <dbReference type="NCBI Taxonomy" id="1294262"/>
    <lineage>
        <taxon>Archaea</taxon>
        <taxon>Thermoproteota</taxon>
        <taxon>Thermoprotei</taxon>
        <taxon>Sulfolobales</taxon>
        <taxon>Sulfolobaceae</taxon>
        <taxon>Sulfuracidifex</taxon>
    </lineage>
</organism>
<reference evidence="5" key="1">
    <citation type="submission" date="2018-09" db="EMBL/GenBank/DDBJ databases">
        <title>Complete Genome Sequencing of Sulfolobus sp. JCM 16834.</title>
        <authorList>
            <person name="Kato S."/>
            <person name="Itoh T."/>
            <person name="Ohkuma M."/>
        </authorList>
    </citation>
    <scope>NUCLEOTIDE SEQUENCE [LARGE SCALE GENOMIC DNA]</scope>
    <source>
        <strain evidence="5">IC-007</strain>
    </source>
</reference>
<evidence type="ECO:0000313" key="3">
    <source>
        <dbReference type="EMBL" id="BBG25692.1"/>
    </source>
</evidence>
<evidence type="ECO:0000259" key="1">
    <source>
        <dbReference type="Pfam" id="PF22636"/>
    </source>
</evidence>
<dbReference type="OrthoDB" id="359228at2157"/>
<dbReference type="Gene3D" id="3.10.129.10">
    <property type="entry name" value="Hotdog Thioesterase"/>
    <property type="match status" value="1"/>
</dbReference>
<dbReference type="InterPro" id="IPR029069">
    <property type="entry name" value="HotDog_dom_sf"/>
</dbReference>
<dbReference type="Proteomes" id="UP000325030">
    <property type="component" value="Chromosome"/>
</dbReference>